<accession>A0ABU9HL23</accession>
<organism evidence="2 3">
    <name type="scientific">Flavobacterium flavipallidum</name>
    <dbReference type="NCBI Taxonomy" id="3139140"/>
    <lineage>
        <taxon>Bacteria</taxon>
        <taxon>Pseudomonadati</taxon>
        <taxon>Bacteroidota</taxon>
        <taxon>Flavobacteriia</taxon>
        <taxon>Flavobacteriales</taxon>
        <taxon>Flavobacteriaceae</taxon>
        <taxon>Flavobacterium</taxon>
    </lineage>
</organism>
<feature type="chain" id="PRO_5047457120" evidence="1">
    <location>
        <begin position="24"/>
        <end position="103"/>
    </location>
</feature>
<dbReference type="Proteomes" id="UP001398556">
    <property type="component" value="Unassembled WGS sequence"/>
</dbReference>
<sequence>MKNLSFILAFMVLILSTAPSCLREDRCIKPRQQTTQNDKQGKDGCTKCCSPFMNCNTCMGFVMTFYHFSIIHPVIETEKKIALSFIKPISDFPYSVWHPPQLT</sequence>
<evidence type="ECO:0000313" key="3">
    <source>
        <dbReference type="Proteomes" id="UP001398556"/>
    </source>
</evidence>
<reference evidence="2 3" key="1">
    <citation type="submission" date="2024-04" db="EMBL/GenBank/DDBJ databases">
        <title>Flavobacterium sp. DGU99 16S ribosomal RNA gene Genome sequencing and assembly.</title>
        <authorList>
            <person name="Park S."/>
        </authorList>
    </citation>
    <scope>NUCLEOTIDE SEQUENCE [LARGE SCALE GENOMIC DNA]</scope>
    <source>
        <strain evidence="2 3">DGU99</strain>
    </source>
</reference>
<evidence type="ECO:0000256" key="1">
    <source>
        <dbReference type="SAM" id="SignalP"/>
    </source>
</evidence>
<protein>
    <submittedName>
        <fullName evidence="2">Uncharacterized protein</fullName>
    </submittedName>
</protein>
<proteinExistence type="predicted"/>
<feature type="signal peptide" evidence="1">
    <location>
        <begin position="1"/>
        <end position="23"/>
    </location>
</feature>
<gene>
    <name evidence="2" type="ORF">AAEO59_04985</name>
</gene>
<keyword evidence="3" id="KW-1185">Reference proteome</keyword>
<dbReference type="EMBL" id="JBBYHU010000006">
    <property type="protein sequence ID" value="MEL1240397.1"/>
    <property type="molecule type" value="Genomic_DNA"/>
</dbReference>
<comment type="caution">
    <text evidence="2">The sequence shown here is derived from an EMBL/GenBank/DDBJ whole genome shotgun (WGS) entry which is preliminary data.</text>
</comment>
<evidence type="ECO:0000313" key="2">
    <source>
        <dbReference type="EMBL" id="MEL1240397.1"/>
    </source>
</evidence>
<dbReference type="RefSeq" id="WP_154339473.1">
    <property type="nucleotide sequence ID" value="NZ_JBBYHU010000006.1"/>
</dbReference>
<keyword evidence="1" id="KW-0732">Signal</keyword>
<name>A0ABU9HL23_9FLAO</name>